<dbReference type="Gene3D" id="2.30.29.30">
    <property type="entry name" value="Pleckstrin-homology domain (PH domain)/Phosphotyrosine-binding domain (PTB)"/>
    <property type="match status" value="2"/>
</dbReference>
<dbReference type="CDD" id="cd14677">
    <property type="entry name" value="PH_DOK7"/>
    <property type="match status" value="1"/>
</dbReference>
<organism evidence="4 5">
    <name type="scientific">Lepisosteus oculatus</name>
    <name type="common">Spotted gar</name>
    <dbReference type="NCBI Taxonomy" id="7918"/>
    <lineage>
        <taxon>Eukaryota</taxon>
        <taxon>Metazoa</taxon>
        <taxon>Chordata</taxon>
        <taxon>Craniata</taxon>
        <taxon>Vertebrata</taxon>
        <taxon>Euteleostomi</taxon>
        <taxon>Actinopterygii</taxon>
        <taxon>Neopterygii</taxon>
        <taxon>Holostei</taxon>
        <taxon>Semionotiformes</taxon>
        <taxon>Lepisosteidae</taxon>
        <taxon>Lepisosteus</taxon>
    </lineage>
</organism>
<dbReference type="SMART" id="SM01244">
    <property type="entry name" value="IRS"/>
    <property type="match status" value="1"/>
</dbReference>
<dbReference type="FunFam" id="2.30.29.30:FF:000275">
    <property type="entry name" value="Docking protein 7"/>
    <property type="match status" value="1"/>
</dbReference>
<dbReference type="PANTHER" id="PTHR21636:SF2">
    <property type="entry name" value="PROTEIN DOK-7"/>
    <property type="match status" value="1"/>
</dbReference>
<feature type="compositionally biased region" description="Basic and acidic residues" evidence="1">
    <location>
        <begin position="467"/>
        <end position="484"/>
    </location>
</feature>
<feature type="region of interest" description="Disordered" evidence="1">
    <location>
        <begin position="320"/>
        <end position="357"/>
    </location>
</feature>
<dbReference type="SMART" id="SM00233">
    <property type="entry name" value="PH"/>
    <property type="match status" value="1"/>
</dbReference>
<feature type="compositionally biased region" description="Low complexity" evidence="1">
    <location>
        <begin position="485"/>
        <end position="494"/>
    </location>
</feature>
<dbReference type="InterPro" id="IPR037747">
    <property type="entry name" value="Dok-7_PH"/>
</dbReference>
<accession>W5MWF6</accession>
<feature type="region of interest" description="Disordered" evidence="1">
    <location>
        <begin position="460"/>
        <end position="500"/>
    </location>
</feature>
<sequence length="526" mass="56985">MTDSVVVEGQVKYRDGKKWKSRWVALRKPSPVADCLLMLVYKDKSDKTKGHKERHSITLEDICGLEPGLSYEGVSYTLAIICLSETVMLGFESRDTMYAWDIRIRYSLGEVHRFNVAVLPGTKLETGPATLHLCNDLLVIVRDIPPAIIGQWKLSDLRRYGAVPNGFVFEGGTRCGYWAGVFFLSCAEGEQISFLFDCVVRGISPSRGPFGLRPALPADPNANPAYMEDRVSHEALELEKRLSLLSHSSRQSSTGYSTSGTLGDDRSLSSSSSDTSHSDTSIGSRLAIWPEPSISSAPLEPHSLPAAKTVLHGEEKLHVEAMRGTRPPPKPPRSRKLQEIGRQSSSDSGIATGSHSSYSGSFSSYTGSLDICHGDEFGSLLSLPLNLASDQSWCTCQHGETQRVLGSEYQVPSSLRHLYDTPRSLLQAAASREAQSKSPDTSLPKDEAALSLLTSITDTKGATPELSSDRRLATSSSHHPEQVRVPRSSEVVPSAGVSTDPCEICSPHPGVSRALFAACPICGGLK</sequence>
<feature type="domain" description="IRS-type PTB" evidence="3">
    <location>
        <begin position="105"/>
        <end position="210"/>
    </location>
</feature>
<feature type="compositionally biased region" description="Polar residues" evidence="1">
    <location>
        <begin position="341"/>
        <end position="351"/>
    </location>
</feature>
<dbReference type="Pfam" id="PF02174">
    <property type="entry name" value="IRS"/>
    <property type="match status" value="1"/>
</dbReference>
<proteinExistence type="predicted"/>
<dbReference type="InterPro" id="IPR011993">
    <property type="entry name" value="PH-like_dom_sf"/>
</dbReference>
<evidence type="ECO:0000256" key="1">
    <source>
        <dbReference type="SAM" id="MobiDB-lite"/>
    </source>
</evidence>
<dbReference type="InterPro" id="IPR002404">
    <property type="entry name" value="IRS_PTB"/>
</dbReference>
<reference evidence="4" key="2">
    <citation type="submission" date="2025-08" db="UniProtKB">
        <authorList>
            <consortium name="Ensembl"/>
        </authorList>
    </citation>
    <scope>IDENTIFICATION</scope>
</reference>
<dbReference type="EMBL" id="AHAT01001291">
    <property type="status" value="NOT_ANNOTATED_CDS"/>
    <property type="molecule type" value="Genomic_DNA"/>
</dbReference>
<dbReference type="InterPro" id="IPR037746">
    <property type="entry name" value="Dok-7"/>
</dbReference>
<dbReference type="AlphaFoldDB" id="W5MWF6"/>
<dbReference type="Pfam" id="PF00169">
    <property type="entry name" value="PH"/>
    <property type="match status" value="1"/>
</dbReference>
<evidence type="ECO:0000313" key="4">
    <source>
        <dbReference type="Ensembl" id="ENSLOCP00000012715.1"/>
    </source>
</evidence>
<dbReference type="Proteomes" id="UP000018468">
    <property type="component" value="Linkage group LG4"/>
</dbReference>
<evidence type="ECO:0000313" key="5">
    <source>
        <dbReference type="Proteomes" id="UP000018468"/>
    </source>
</evidence>
<dbReference type="PANTHER" id="PTHR21636">
    <property type="entry name" value="PROTEIN DOK-7"/>
    <property type="match status" value="1"/>
</dbReference>
<dbReference type="GO" id="GO:0007528">
    <property type="term" value="P:neuromuscular junction development"/>
    <property type="evidence" value="ECO:0000318"/>
    <property type="project" value="GO_Central"/>
</dbReference>
<dbReference type="STRING" id="7918.ENSLOCP00000012715"/>
<dbReference type="InterPro" id="IPR001849">
    <property type="entry name" value="PH_domain"/>
</dbReference>
<reference evidence="4" key="3">
    <citation type="submission" date="2025-09" db="UniProtKB">
        <authorList>
            <consortium name="Ensembl"/>
        </authorList>
    </citation>
    <scope>IDENTIFICATION</scope>
</reference>
<feature type="region of interest" description="Disordered" evidence="1">
    <location>
        <begin position="249"/>
        <end position="284"/>
    </location>
</feature>
<name>W5MWF6_LEPOC</name>
<dbReference type="GO" id="GO:0019901">
    <property type="term" value="F:protein kinase binding"/>
    <property type="evidence" value="ECO:0000318"/>
    <property type="project" value="GO_Central"/>
</dbReference>
<dbReference type="PROSITE" id="PS50003">
    <property type="entry name" value="PH_DOMAIN"/>
    <property type="match status" value="1"/>
</dbReference>
<dbReference type="CDD" id="cd13165">
    <property type="entry name" value="PTB_DOK7"/>
    <property type="match status" value="1"/>
</dbReference>
<keyword evidence="5" id="KW-1185">Reference proteome</keyword>
<dbReference type="Bgee" id="ENSLOCG00000010376">
    <property type="expression patterns" value="Expressed in ovary and 7 other cell types or tissues"/>
</dbReference>
<evidence type="ECO:0000259" key="3">
    <source>
        <dbReference type="PROSITE" id="PS51064"/>
    </source>
</evidence>
<dbReference type="PROSITE" id="PS51064">
    <property type="entry name" value="IRS_PTB"/>
    <property type="match status" value="1"/>
</dbReference>
<dbReference type="InterPro" id="IPR037748">
    <property type="entry name" value="Dok-7_PTB"/>
</dbReference>
<dbReference type="HOGENOM" id="CLU_024931_0_0_1"/>
<dbReference type="SUPFAM" id="SSF50729">
    <property type="entry name" value="PH domain-like"/>
    <property type="match status" value="2"/>
</dbReference>
<dbReference type="OMA" id="AIICRSQ"/>
<feature type="domain" description="PH" evidence="2">
    <location>
        <begin position="4"/>
        <end position="109"/>
    </location>
</feature>
<protein>
    <submittedName>
        <fullName evidence="4">Docking protein 7</fullName>
    </submittedName>
</protein>
<dbReference type="InParanoid" id="W5MWF6"/>
<dbReference type="GeneTree" id="ENSGT00390000015386"/>
<evidence type="ECO:0000259" key="2">
    <source>
        <dbReference type="PROSITE" id="PS50003"/>
    </source>
</evidence>
<reference evidence="5" key="1">
    <citation type="submission" date="2011-12" db="EMBL/GenBank/DDBJ databases">
        <title>The Draft Genome of Lepisosteus oculatus.</title>
        <authorList>
            <consortium name="The Broad Institute Genome Assembly &amp; Analysis Group"/>
            <consortium name="Computational R&amp;D Group"/>
            <consortium name="and Sequencing Platform"/>
            <person name="Di Palma F."/>
            <person name="Alfoldi J."/>
            <person name="Johnson J."/>
            <person name="Berlin A."/>
            <person name="Gnerre S."/>
            <person name="Jaffe D."/>
            <person name="MacCallum I."/>
            <person name="Young S."/>
            <person name="Walker B.J."/>
            <person name="Lander E.S."/>
            <person name="Lindblad-Toh K."/>
        </authorList>
    </citation>
    <scope>NUCLEOTIDE SEQUENCE [LARGE SCALE GENOMIC DNA]</scope>
</reference>
<dbReference type="eggNOG" id="ENOG502QQBI">
    <property type="taxonomic scope" value="Eukaryota"/>
</dbReference>
<dbReference type="Ensembl" id="ENSLOCT00000012739.1">
    <property type="protein sequence ID" value="ENSLOCP00000012715.1"/>
    <property type="gene ID" value="ENSLOCG00000010376.1"/>
</dbReference>